<evidence type="ECO:0000256" key="7">
    <source>
        <dbReference type="ARBA" id="ARBA00061084"/>
    </source>
</evidence>
<gene>
    <name evidence="11" type="ORF">H4R26_002580</name>
</gene>
<sequence>MVSFVCNYCQATLKKPKLDQHAQRCYNATFSCIDCNTDFAGTDYRQHTACMTEEQKYKNKMVSKNAKPPAAKHVSSEASPPLPSPPMPKSTVEQLKERQELAAECPDCDSAPADATATKKRKHEKARDSVSAKEAKQDKKDKKRKDEKQGAASDWNDSSLPTKPVDALVGAITFVCASESPVSFEELKKTCVKMVAKHPQSKHSKSDLKAEFESSVMAALTGGKVTLTKC</sequence>
<dbReference type="PROSITE" id="PS51804">
    <property type="entry name" value="ZF_C2HC_LYAR"/>
    <property type="match status" value="2"/>
</dbReference>
<dbReference type="InterPro" id="IPR014898">
    <property type="entry name" value="Znf_C2H2_LYAR"/>
</dbReference>
<dbReference type="GO" id="GO:0006364">
    <property type="term" value="P:rRNA processing"/>
    <property type="evidence" value="ECO:0007669"/>
    <property type="project" value="TreeGrafter"/>
</dbReference>
<keyword evidence="4 8" id="KW-0863">Zinc-finger</keyword>
<feature type="region of interest" description="Disordered" evidence="9">
    <location>
        <begin position="61"/>
        <end position="162"/>
    </location>
</feature>
<evidence type="ECO:0000256" key="5">
    <source>
        <dbReference type="ARBA" id="ARBA00022833"/>
    </source>
</evidence>
<dbReference type="Gene3D" id="3.30.1490.490">
    <property type="match status" value="1"/>
</dbReference>
<reference evidence="11" key="1">
    <citation type="submission" date="2022-07" db="EMBL/GenBank/DDBJ databases">
        <title>Phylogenomic reconstructions and comparative analyses of Kickxellomycotina fungi.</title>
        <authorList>
            <person name="Reynolds N.K."/>
            <person name="Stajich J.E."/>
            <person name="Barry K."/>
            <person name="Grigoriev I.V."/>
            <person name="Crous P."/>
            <person name="Smith M.E."/>
        </authorList>
    </citation>
    <scope>NUCLEOTIDE SEQUENCE</scope>
    <source>
        <strain evidence="11">IMI 214461</strain>
    </source>
</reference>
<evidence type="ECO:0000256" key="8">
    <source>
        <dbReference type="PROSITE-ProRule" id="PRU01145"/>
    </source>
</evidence>
<dbReference type="GO" id="GO:0000122">
    <property type="term" value="P:negative regulation of transcription by RNA polymerase II"/>
    <property type="evidence" value="ECO:0007669"/>
    <property type="project" value="TreeGrafter"/>
</dbReference>
<dbReference type="PANTHER" id="PTHR13100">
    <property type="entry name" value="CELL GROWTH-REGULATING NUCLEOLAR PROTEIN LYAR"/>
    <property type="match status" value="1"/>
</dbReference>
<dbReference type="SUPFAM" id="SSF57667">
    <property type="entry name" value="beta-beta-alpha zinc fingers"/>
    <property type="match status" value="2"/>
</dbReference>
<dbReference type="GO" id="GO:0003677">
    <property type="term" value="F:DNA binding"/>
    <property type="evidence" value="ECO:0007669"/>
    <property type="project" value="InterPro"/>
</dbReference>
<comment type="similarity">
    <text evidence="7">Belongs to the UPF0743 family.</text>
</comment>
<evidence type="ECO:0000256" key="1">
    <source>
        <dbReference type="ARBA" id="ARBA00004123"/>
    </source>
</evidence>
<evidence type="ECO:0000259" key="10">
    <source>
        <dbReference type="Pfam" id="PF08790"/>
    </source>
</evidence>
<evidence type="ECO:0000313" key="11">
    <source>
        <dbReference type="EMBL" id="KAJ2004332.1"/>
    </source>
</evidence>
<protein>
    <recommendedName>
        <fullName evidence="10">Zinc finger C2H2 LYAR-type domain-containing protein</fullName>
    </recommendedName>
</protein>
<evidence type="ECO:0000256" key="3">
    <source>
        <dbReference type="ARBA" id="ARBA00022737"/>
    </source>
</evidence>
<dbReference type="FunFam" id="3.30.1490.490:FF:000001">
    <property type="entry name" value="cell growth-regulating nucleolar protein-like"/>
    <property type="match status" value="1"/>
</dbReference>
<feature type="compositionally biased region" description="Basic and acidic residues" evidence="9">
    <location>
        <begin position="125"/>
        <end position="149"/>
    </location>
</feature>
<feature type="domain" description="Zinc finger C2H2 LYAR-type" evidence="10">
    <location>
        <begin position="30"/>
        <end position="57"/>
    </location>
</feature>
<name>A0A9W8EJE0_9FUNG</name>
<dbReference type="GO" id="GO:0008270">
    <property type="term" value="F:zinc ion binding"/>
    <property type="evidence" value="ECO:0007669"/>
    <property type="project" value="UniProtKB-KW"/>
</dbReference>
<dbReference type="GO" id="GO:0005730">
    <property type="term" value="C:nucleolus"/>
    <property type="evidence" value="ECO:0007669"/>
    <property type="project" value="TreeGrafter"/>
</dbReference>
<keyword evidence="5" id="KW-0862">Zinc</keyword>
<proteinExistence type="inferred from homology"/>
<evidence type="ECO:0000256" key="2">
    <source>
        <dbReference type="ARBA" id="ARBA00022723"/>
    </source>
</evidence>
<dbReference type="Pfam" id="PF08790">
    <property type="entry name" value="zf-LYAR"/>
    <property type="match status" value="1"/>
</dbReference>
<dbReference type="InterPro" id="IPR036236">
    <property type="entry name" value="Znf_C2H2_sf"/>
</dbReference>
<dbReference type="InterPro" id="IPR039999">
    <property type="entry name" value="LYAR"/>
</dbReference>
<keyword evidence="2" id="KW-0479">Metal-binding</keyword>
<comment type="subcellular location">
    <subcellularLocation>
        <location evidence="1">Nucleus</location>
    </subcellularLocation>
</comment>
<dbReference type="Proteomes" id="UP001150907">
    <property type="component" value="Unassembled WGS sequence"/>
</dbReference>
<evidence type="ECO:0000313" key="12">
    <source>
        <dbReference type="Proteomes" id="UP001150907"/>
    </source>
</evidence>
<keyword evidence="12" id="KW-1185">Reference proteome</keyword>
<evidence type="ECO:0000256" key="9">
    <source>
        <dbReference type="SAM" id="MobiDB-lite"/>
    </source>
</evidence>
<dbReference type="OrthoDB" id="21474at2759"/>
<evidence type="ECO:0000256" key="6">
    <source>
        <dbReference type="ARBA" id="ARBA00023242"/>
    </source>
</evidence>
<keyword evidence="6" id="KW-0539">Nucleus</keyword>
<keyword evidence="3" id="KW-0677">Repeat</keyword>
<organism evidence="11 12">
    <name type="scientific">Coemansia thaxteri</name>
    <dbReference type="NCBI Taxonomy" id="2663907"/>
    <lineage>
        <taxon>Eukaryota</taxon>
        <taxon>Fungi</taxon>
        <taxon>Fungi incertae sedis</taxon>
        <taxon>Zoopagomycota</taxon>
        <taxon>Kickxellomycotina</taxon>
        <taxon>Kickxellomycetes</taxon>
        <taxon>Kickxellales</taxon>
        <taxon>Kickxellaceae</taxon>
        <taxon>Coemansia</taxon>
    </lineage>
</organism>
<comment type="caution">
    <text evidence="11">The sequence shown here is derived from an EMBL/GenBank/DDBJ whole genome shotgun (WGS) entry which is preliminary data.</text>
</comment>
<accession>A0A9W8EJE0</accession>
<dbReference type="AlphaFoldDB" id="A0A9W8EJE0"/>
<dbReference type="EMBL" id="JANBQF010000161">
    <property type="protein sequence ID" value="KAJ2004332.1"/>
    <property type="molecule type" value="Genomic_DNA"/>
</dbReference>
<dbReference type="PANTHER" id="PTHR13100:SF10">
    <property type="entry name" value="CELL GROWTH-REGULATING NUCLEOLAR PROTEIN"/>
    <property type="match status" value="1"/>
</dbReference>
<evidence type="ECO:0000256" key="4">
    <source>
        <dbReference type="ARBA" id="ARBA00022771"/>
    </source>
</evidence>